<gene>
    <name evidence="23" type="ORF">ACJMK2_019220</name>
</gene>
<dbReference type="InterPro" id="IPR005533">
    <property type="entry name" value="AMOP_dom"/>
</dbReference>
<evidence type="ECO:0000313" key="23">
    <source>
        <dbReference type="EMBL" id="KAL3848352.1"/>
    </source>
</evidence>
<dbReference type="SUPFAM" id="SSF57184">
    <property type="entry name" value="Growth factor receptor domain"/>
    <property type="match status" value="7"/>
</dbReference>
<dbReference type="SMART" id="SM00216">
    <property type="entry name" value="VWD"/>
    <property type="match status" value="1"/>
</dbReference>
<dbReference type="PROSITE" id="PS00420">
    <property type="entry name" value="SRCR_1"/>
    <property type="match status" value="1"/>
</dbReference>
<dbReference type="SMART" id="SM00181">
    <property type="entry name" value="EGF"/>
    <property type="match status" value="15"/>
</dbReference>
<protein>
    <submittedName>
        <fullName evidence="23">Uncharacterized protein</fullName>
    </submittedName>
</protein>
<dbReference type="Gene3D" id="2.10.50.10">
    <property type="entry name" value="Tumor Necrosis Factor Receptor, subunit A, domain 2"/>
    <property type="match status" value="7"/>
</dbReference>
<dbReference type="PROSITE" id="PS50856">
    <property type="entry name" value="AMOP"/>
    <property type="match status" value="1"/>
</dbReference>
<feature type="domain" description="EGF-like" evidence="19">
    <location>
        <begin position="1381"/>
        <end position="1420"/>
    </location>
</feature>
<dbReference type="PRINTS" id="PR00258">
    <property type="entry name" value="SPERACTRCPTR"/>
</dbReference>
<dbReference type="SMART" id="SM00179">
    <property type="entry name" value="EGF_CA"/>
    <property type="match status" value="9"/>
</dbReference>
<evidence type="ECO:0000256" key="9">
    <source>
        <dbReference type="ARBA" id="ARBA00022737"/>
    </source>
</evidence>
<dbReference type="PANTHER" id="PTHR46967:SF1">
    <property type="entry name" value="KERATIN-ASSOCIATED PROTEIN 16-1-LIKE"/>
    <property type="match status" value="1"/>
</dbReference>
<keyword evidence="7 18" id="KW-0812">Transmembrane</keyword>
<keyword evidence="5 15" id="KW-0245">EGF-like domain</keyword>
<evidence type="ECO:0000256" key="14">
    <source>
        <dbReference type="ARBA" id="ARBA00023180"/>
    </source>
</evidence>
<dbReference type="EMBL" id="JBJQND010000016">
    <property type="protein sequence ID" value="KAL3848352.1"/>
    <property type="molecule type" value="Genomic_DNA"/>
</dbReference>
<name>A0ABD3UH59_SINWO</name>
<dbReference type="Pfam" id="PF12662">
    <property type="entry name" value="cEGF"/>
    <property type="match status" value="1"/>
</dbReference>
<dbReference type="SMART" id="SM00261">
    <property type="entry name" value="FU"/>
    <property type="match status" value="3"/>
</dbReference>
<dbReference type="PROSITE" id="PS50287">
    <property type="entry name" value="SRCR_2"/>
    <property type="match status" value="2"/>
</dbReference>
<dbReference type="GO" id="GO:0016020">
    <property type="term" value="C:membrane"/>
    <property type="evidence" value="ECO:0007669"/>
    <property type="project" value="UniProtKB-SubCell"/>
</dbReference>
<dbReference type="InterPro" id="IPR006212">
    <property type="entry name" value="Furin_repeat"/>
</dbReference>
<dbReference type="PROSITE" id="PS01186">
    <property type="entry name" value="EGF_2"/>
    <property type="match status" value="5"/>
</dbReference>
<dbReference type="InterPro" id="IPR049883">
    <property type="entry name" value="NOTCH1_EGF-like"/>
</dbReference>
<keyword evidence="4" id="KW-0964">Secreted</keyword>
<keyword evidence="10 18" id="KW-1133">Transmembrane helix</keyword>
<feature type="domain" description="SRCR" evidence="20">
    <location>
        <begin position="135"/>
        <end position="258"/>
    </location>
</feature>
<feature type="domain" description="EGF-like" evidence="19">
    <location>
        <begin position="1761"/>
        <end position="1804"/>
    </location>
</feature>
<dbReference type="InterPro" id="IPR003886">
    <property type="entry name" value="NIDO_dom"/>
</dbReference>
<evidence type="ECO:0000259" key="22">
    <source>
        <dbReference type="PROSITE" id="PS51233"/>
    </source>
</evidence>
<dbReference type="InterPro" id="IPR009030">
    <property type="entry name" value="Growth_fac_rcpt_cys_sf"/>
</dbReference>
<keyword evidence="11 18" id="KW-0472">Membrane</keyword>
<keyword evidence="12 16" id="KW-1015">Disulfide bond</keyword>
<dbReference type="Gene3D" id="2.10.25.10">
    <property type="entry name" value="Laminin"/>
    <property type="match status" value="10"/>
</dbReference>
<keyword evidence="9" id="KW-0677">Repeat</keyword>
<evidence type="ECO:0000256" key="13">
    <source>
        <dbReference type="ARBA" id="ARBA00023170"/>
    </source>
</evidence>
<dbReference type="SUPFAM" id="SSF57196">
    <property type="entry name" value="EGF/Laminin"/>
    <property type="match status" value="1"/>
</dbReference>
<dbReference type="PROSITE" id="PS50026">
    <property type="entry name" value="EGF_3"/>
    <property type="match status" value="4"/>
</dbReference>
<dbReference type="PROSITE" id="PS51233">
    <property type="entry name" value="VWFD"/>
    <property type="match status" value="1"/>
</dbReference>
<dbReference type="InterPro" id="IPR000742">
    <property type="entry name" value="EGF"/>
</dbReference>
<dbReference type="FunFam" id="2.10.25.10:FF:000240">
    <property type="entry name" value="Vitamin K-dependent protein S"/>
    <property type="match status" value="1"/>
</dbReference>
<dbReference type="SMART" id="SM01411">
    <property type="entry name" value="Ephrin_rec_like"/>
    <property type="match status" value="7"/>
</dbReference>
<dbReference type="PANTHER" id="PTHR46967">
    <property type="entry name" value="INSULIN-LIKE GROWTH FACTOR BINDING PROTEIN,N-TERMINAL"/>
    <property type="match status" value="1"/>
</dbReference>
<dbReference type="InterPro" id="IPR001846">
    <property type="entry name" value="VWF_type-D"/>
</dbReference>
<dbReference type="GO" id="GO:0005576">
    <property type="term" value="C:extracellular region"/>
    <property type="evidence" value="ECO:0007669"/>
    <property type="project" value="UniProtKB-SubCell"/>
</dbReference>
<accession>A0ABD3UH59</accession>
<dbReference type="Gene3D" id="3.10.250.10">
    <property type="entry name" value="SRCR-like domain"/>
    <property type="match status" value="1"/>
</dbReference>
<dbReference type="InterPro" id="IPR011641">
    <property type="entry name" value="Tyr-kin_ephrin_A/B_rcpt-like"/>
</dbReference>
<proteinExistence type="inferred from homology"/>
<dbReference type="FunFam" id="2.10.25.10:FF:000009">
    <property type="entry name" value="Low-density lipoprotein receptor isoform 1"/>
    <property type="match status" value="1"/>
</dbReference>
<evidence type="ECO:0000256" key="5">
    <source>
        <dbReference type="ARBA" id="ARBA00022536"/>
    </source>
</evidence>
<evidence type="ECO:0000256" key="16">
    <source>
        <dbReference type="PROSITE-ProRule" id="PRU00196"/>
    </source>
</evidence>
<feature type="transmembrane region" description="Helical" evidence="18">
    <location>
        <begin position="1976"/>
        <end position="2000"/>
    </location>
</feature>
<evidence type="ECO:0000259" key="19">
    <source>
        <dbReference type="PROSITE" id="PS50026"/>
    </source>
</evidence>
<dbReference type="InterPro" id="IPR000152">
    <property type="entry name" value="EGF-type_Asp/Asn_hydroxyl_site"/>
</dbReference>
<dbReference type="FunFam" id="3.10.250.10:FF:000016">
    <property type="entry name" value="Scavenger receptor cysteine-rich protein type 12"/>
    <property type="match status" value="1"/>
</dbReference>
<sequence>MEMVLAVTVIFVLGHYFVSALDIRLALGSNPYEGNVEILYNGTWGFICDDIWYNTNAIVICKMLGFGTNGVLAYTNSHFNSGMLLSNIACSGSEQSIDQCSHDWTTDTCYAYNAVSVSCGSSRTTPSSNPSGIDVRLVGGSTEYEGIVEVFYSGSWRIMCNNVSVTWDTAEAKVVCRMLGFGKSSCELCPLGQYQNRTGQSSCTSCPPGYYQNLTGQSYCSLCPAGQYQNLTGQQSCVLCPTGQFQNLIGQTSCIPCSAGQYQTNMGQTSCSSSPVGYYQNETGQALFLPCPVGQFQNQSGQSSCFSCPVGQYQNETGQATCLSCPSGQYQNVTGQSSCQLCGIGQYQNLIGQTNCVLCPSGQFQNRTGQNYCLPCSVGQYQNSTGKTSCSSCSVGYYQNQTGQVQCLSCPTGHFQNLTGQSSCIPCTLGQYQNETSQLSCVSCPRGLYQNLTGQSSCLYCPTGQFQNNTGQSSCIPCRSGQYQNLIGESSCINCPQGQYQNLTGQSACMPCPIGQYQNSTGESIGQSSCLSCGTNKTTKSEGSESGDDCYNDNQFLFGFENGDTRLNINEDACSERIDILPLRVFGRTYEDIYICTNGIISLNTKYTNPNPPNAQVSGFSFLATYYTDIDLGVSGNDGAIYYQVYTVIRNKSLATHENIVMAQNIIREVENMTSFAVKVLLVVTWAQVRPFPAAVRDNEKMSFQAVLATDGLDTFFLSVYFDAKMNLLTGPVFIGYNLISGQYTKHLISDTSSVLSPDLNINTKGRKGLLFYRLSSTTAKESNDEITCLELFEVGQTNMSTNMSTEYEKNMPQCPCTLDLLELDDWFTEPVATDANTVCSNIRPAHWFSPYGKTCCYDNETGTYLTVPPRAGGFLTGHPVTKQKQHESQDVYMKEVCCQKSQHCDLYYLLHPTGVCYLLLPSLFGFTYGDPHIVTLDGFNYTFNGWGEYTLVEINSTFVVQARTELAVRADGDLINATIFSAFAALDIQNASIHIELNKDKNGLIVYGNQIDLTSNFNEESQYSLETDILSISKAKNDSTLKVLFPSSGIYMNVSIGNGMLTLGLSIPRKYSNQTRGLLGNFNNDSTDDLVFPNGTRLNVNATEHQIFQYGQTWRIPINQSAFIYPPGKTGTDFDRPQFVPKFLDEINTTLINAASIICNRTFVNADITTCVFDLVFTNNTSVAIATGRFDQTSTETSRKADNMAPYIRGQNVYNVTLNQMLTANASCTDDSNSAQIKFFTNNGNASLTNMGNCSVKVTWKQSDIPAYRLKAVDEYDAMTVQEIVFQFCTGCSGHGYCDFNAHRNDTRSTSYFKYAKCICDPAWQGENCEEDFDGCLSKPCSDDRNCTDVKAAVQMTSNRSYTCSSCSEGYNSSGDKCIDINECEEAGLCHQICNNTKGSYYCSCNIGYRLQVDNKTCTDIDECSERLDNCQQECLNTNGSFTCACFAGFRLKSSSNQCISDNVPAACNALNCSNAAGCKLDTNGNAVCFCERGYQLNANMQCDDIDECDHDRCSQTCINTRGTYTCTCSDGYQLAEDKTSCKECSNLRYGTNCASTCQCDRGAIKCDHIKGCVCGKGWTGENCSLDIDECSDPVLYNCGEEFENKQCTNVMGSYECKCKAGFQELSNGTCTDIDECAKSYLNRCEQKCINVWGNYTCTCGAGFVPNPTDRYSCKDINECEEMISGCEQICDNVPGRFNCYCHYGYVLDKDRKRCIEEFNPCKGFVELNCLHICLIRDKKQECVCRQGYYLAADKQKCIDINECQNMTLNRCNPPSICNNTAGGYTCSCPVGQKLQNNGRTCEACDDYHYGENCAKECACSPLAKRCDKISGCICPANWTGSRCEIQKECADGRNNCIGRNNECISLAGTRFCTCKVGYKKTDRLSQDCYECVNNTFGKDCSESCKCFAKNVLSMSKLCDLSSGRCICKNGWRGDCSEDIDECEENSHNCTLVGTFVCLNLPGEFECKGVSMTDFILIIGISIPCGLLLVLVILIICFVKRKSRKGKERKEARQRSNTLRHFSALEKTQKSGPKQLDIDPKFDSPAILISGK</sequence>
<keyword evidence="14" id="KW-0325">Glycoprotein</keyword>
<keyword evidence="13" id="KW-0675">Receptor</keyword>
<dbReference type="FunFam" id="2.10.25.10:FF:000014">
    <property type="entry name" value="Latent-transforming growth factor beta-binding protein 3"/>
    <property type="match status" value="1"/>
</dbReference>
<comment type="similarity">
    <text evidence="3">Belongs to the CRELD family.</text>
</comment>
<dbReference type="SUPFAM" id="SSF56487">
    <property type="entry name" value="SRCR-like"/>
    <property type="match status" value="2"/>
</dbReference>
<evidence type="ECO:0000256" key="6">
    <source>
        <dbReference type="ARBA" id="ARBA00022583"/>
    </source>
</evidence>
<dbReference type="PROSITE" id="PS00010">
    <property type="entry name" value="ASX_HYDROXYL"/>
    <property type="match status" value="4"/>
</dbReference>
<reference evidence="23 24" key="1">
    <citation type="submission" date="2024-11" db="EMBL/GenBank/DDBJ databases">
        <title>Chromosome-level genome assembly of the freshwater bivalve Anodonta woodiana.</title>
        <authorList>
            <person name="Chen X."/>
        </authorList>
    </citation>
    <scope>NUCLEOTIDE SEQUENCE [LARGE SCALE GENOMIC DNA]</scope>
    <source>
        <strain evidence="23">MN2024</strain>
        <tissue evidence="23">Gills</tissue>
    </source>
</reference>
<organism evidence="23 24">
    <name type="scientific">Sinanodonta woodiana</name>
    <name type="common">Chinese pond mussel</name>
    <name type="synonym">Anodonta woodiana</name>
    <dbReference type="NCBI Taxonomy" id="1069815"/>
    <lineage>
        <taxon>Eukaryota</taxon>
        <taxon>Metazoa</taxon>
        <taxon>Spiralia</taxon>
        <taxon>Lophotrochozoa</taxon>
        <taxon>Mollusca</taxon>
        <taxon>Bivalvia</taxon>
        <taxon>Autobranchia</taxon>
        <taxon>Heteroconchia</taxon>
        <taxon>Palaeoheterodonta</taxon>
        <taxon>Unionida</taxon>
        <taxon>Unionoidea</taxon>
        <taxon>Unionidae</taxon>
        <taxon>Unioninae</taxon>
        <taxon>Sinanodonta</taxon>
    </lineage>
</organism>
<evidence type="ECO:0000256" key="2">
    <source>
        <dbReference type="ARBA" id="ARBA00004613"/>
    </source>
</evidence>
<evidence type="ECO:0000256" key="18">
    <source>
        <dbReference type="SAM" id="Phobius"/>
    </source>
</evidence>
<dbReference type="Pfam" id="PF07699">
    <property type="entry name" value="Ephrin_rec_like"/>
    <property type="match status" value="6"/>
</dbReference>
<dbReference type="CDD" id="cd00054">
    <property type="entry name" value="EGF_CA"/>
    <property type="match status" value="3"/>
</dbReference>
<dbReference type="Proteomes" id="UP001634394">
    <property type="component" value="Unassembled WGS sequence"/>
</dbReference>
<dbReference type="SMART" id="SM00202">
    <property type="entry name" value="SR"/>
    <property type="match status" value="2"/>
</dbReference>
<evidence type="ECO:0000256" key="17">
    <source>
        <dbReference type="SAM" id="MobiDB-lite"/>
    </source>
</evidence>
<dbReference type="InterPro" id="IPR001190">
    <property type="entry name" value="SRCR"/>
</dbReference>
<dbReference type="SMART" id="SM00539">
    <property type="entry name" value="NIDO"/>
    <property type="match status" value="1"/>
</dbReference>
<evidence type="ECO:0000256" key="1">
    <source>
        <dbReference type="ARBA" id="ARBA00004479"/>
    </source>
</evidence>
<evidence type="ECO:0000256" key="4">
    <source>
        <dbReference type="ARBA" id="ARBA00022525"/>
    </source>
</evidence>
<comment type="caution">
    <text evidence="16">Lacks conserved residue(s) required for the propagation of feature annotation.</text>
</comment>
<evidence type="ECO:0000256" key="11">
    <source>
        <dbReference type="ARBA" id="ARBA00023136"/>
    </source>
</evidence>
<feature type="disulfide bond" evidence="15">
    <location>
        <begin position="1385"/>
        <end position="1395"/>
    </location>
</feature>
<comment type="subcellular location">
    <subcellularLocation>
        <location evidence="1">Membrane</location>
        <topology evidence="1">Single-pass type I membrane protein</topology>
    </subcellularLocation>
    <subcellularLocation>
        <location evidence="2">Secreted</location>
    </subcellularLocation>
</comment>
<evidence type="ECO:0000313" key="24">
    <source>
        <dbReference type="Proteomes" id="UP001634394"/>
    </source>
</evidence>
<dbReference type="GO" id="GO:0006897">
    <property type="term" value="P:endocytosis"/>
    <property type="evidence" value="ECO:0007669"/>
    <property type="project" value="UniProtKB-KW"/>
</dbReference>
<keyword evidence="24" id="KW-1185">Reference proteome</keyword>
<dbReference type="InterPro" id="IPR026823">
    <property type="entry name" value="cEGF"/>
</dbReference>
<dbReference type="InterPro" id="IPR001881">
    <property type="entry name" value="EGF-like_Ca-bd_dom"/>
</dbReference>
<feature type="disulfide bond" evidence="16">
    <location>
        <begin position="90"/>
        <end position="100"/>
    </location>
</feature>
<dbReference type="InterPro" id="IPR018097">
    <property type="entry name" value="EGF_Ca-bd_CS"/>
</dbReference>
<comment type="caution">
    <text evidence="23">The sequence shown here is derived from an EMBL/GenBank/DDBJ whole genome shotgun (WGS) entry which is preliminary data.</text>
</comment>
<feature type="non-terminal residue" evidence="23">
    <location>
        <position position="2053"/>
    </location>
</feature>
<evidence type="ECO:0000256" key="7">
    <source>
        <dbReference type="ARBA" id="ARBA00022692"/>
    </source>
</evidence>
<evidence type="ECO:0000256" key="10">
    <source>
        <dbReference type="ARBA" id="ARBA00022989"/>
    </source>
</evidence>
<evidence type="ECO:0000256" key="12">
    <source>
        <dbReference type="ARBA" id="ARBA00023157"/>
    </source>
</evidence>
<feature type="domain" description="EGF-like" evidence="19">
    <location>
        <begin position="1421"/>
        <end position="1457"/>
    </location>
</feature>
<evidence type="ECO:0000259" key="21">
    <source>
        <dbReference type="PROSITE" id="PS50856"/>
    </source>
</evidence>
<keyword evidence="8" id="KW-0732">Signal</keyword>
<evidence type="ECO:0000256" key="8">
    <source>
        <dbReference type="ARBA" id="ARBA00022729"/>
    </source>
</evidence>
<evidence type="ECO:0000256" key="15">
    <source>
        <dbReference type="PROSITE-ProRule" id="PRU00076"/>
    </source>
</evidence>
<feature type="domain" description="SRCR" evidence="20">
    <location>
        <begin position="23"/>
        <end position="120"/>
    </location>
</feature>
<dbReference type="Pfam" id="PF06119">
    <property type="entry name" value="NIDO"/>
    <property type="match status" value="1"/>
</dbReference>
<feature type="domain" description="EGF-like" evidence="19">
    <location>
        <begin position="1506"/>
        <end position="1544"/>
    </location>
</feature>
<dbReference type="InterPro" id="IPR036772">
    <property type="entry name" value="SRCR-like_dom_sf"/>
</dbReference>
<evidence type="ECO:0000259" key="20">
    <source>
        <dbReference type="PROSITE" id="PS50287"/>
    </source>
</evidence>
<dbReference type="Pfam" id="PF00530">
    <property type="entry name" value="SRCR"/>
    <property type="match status" value="2"/>
</dbReference>
<evidence type="ECO:0000256" key="3">
    <source>
        <dbReference type="ARBA" id="ARBA00005897"/>
    </source>
</evidence>
<dbReference type="PROSITE" id="PS01187">
    <property type="entry name" value="EGF_CA"/>
    <property type="match status" value="5"/>
</dbReference>
<keyword evidence="6" id="KW-0254">Endocytosis</keyword>
<feature type="region of interest" description="Disordered" evidence="17">
    <location>
        <begin position="2009"/>
        <end position="2053"/>
    </location>
</feature>
<feature type="domain" description="VWFD" evidence="22">
    <location>
        <begin position="924"/>
        <end position="1123"/>
    </location>
</feature>
<dbReference type="Pfam" id="PF07645">
    <property type="entry name" value="EGF_CA"/>
    <property type="match status" value="6"/>
</dbReference>
<feature type="domain" description="AMOP" evidence="21">
    <location>
        <begin position="781"/>
        <end position="912"/>
    </location>
</feature>